<gene>
    <name evidence="6" type="ORF">P1J78_03710</name>
</gene>
<dbReference type="PANTHER" id="PTHR42849:SF1">
    <property type="entry name" value="N-ACETYLNEURAMINATE LYASE"/>
    <property type="match status" value="1"/>
</dbReference>
<comment type="caution">
    <text evidence="6">The sequence shown here is derived from an EMBL/GenBank/DDBJ whole genome shotgun (WGS) entry which is preliminary data.</text>
</comment>
<name>A0AAE3NPV0_9RHOB</name>
<reference evidence="6" key="1">
    <citation type="submission" date="2023-03" db="EMBL/GenBank/DDBJ databases">
        <title>Multiphase analysis and comparison of six strains from genera Psychromarinibacter, Lutimaribacter, and Maritimibacter, including a novel species: Psychromarinibacter sediminicola sp. nov.</title>
        <authorList>
            <person name="Wang Y.-H."/>
            <person name="Ye M.-Q."/>
            <person name="Du Z.-J."/>
        </authorList>
    </citation>
    <scope>NUCLEOTIDE SEQUENCE</scope>
    <source>
        <strain evidence="6">C21-152</strain>
    </source>
</reference>
<dbReference type="Pfam" id="PF00701">
    <property type="entry name" value="DHDPS"/>
    <property type="match status" value="1"/>
</dbReference>
<feature type="binding site" evidence="5">
    <location>
        <position position="203"/>
    </location>
    <ligand>
        <name>pyruvate</name>
        <dbReference type="ChEBI" id="CHEBI:15361"/>
    </ligand>
</feature>
<dbReference type="PROSITE" id="PS00666">
    <property type="entry name" value="DHDPS_2"/>
    <property type="match status" value="1"/>
</dbReference>
<keyword evidence="7" id="KW-1185">Reference proteome</keyword>
<evidence type="ECO:0000256" key="1">
    <source>
        <dbReference type="ARBA" id="ARBA00023239"/>
    </source>
</evidence>
<dbReference type="InterPro" id="IPR013785">
    <property type="entry name" value="Aldolase_TIM"/>
</dbReference>
<evidence type="ECO:0000256" key="2">
    <source>
        <dbReference type="ARBA" id="ARBA00023270"/>
    </source>
</evidence>
<organism evidence="6 7">
    <name type="scientific">Psychromarinibacter sediminicola</name>
    <dbReference type="NCBI Taxonomy" id="3033385"/>
    <lineage>
        <taxon>Bacteria</taxon>
        <taxon>Pseudomonadati</taxon>
        <taxon>Pseudomonadota</taxon>
        <taxon>Alphaproteobacteria</taxon>
        <taxon>Rhodobacterales</taxon>
        <taxon>Paracoccaceae</taxon>
        <taxon>Psychromarinibacter</taxon>
    </lineage>
</organism>
<dbReference type="EMBL" id="JARGYC010000006">
    <property type="protein sequence ID" value="MDF0599832.1"/>
    <property type="molecule type" value="Genomic_DNA"/>
</dbReference>
<dbReference type="PIRSF" id="PIRSF001365">
    <property type="entry name" value="DHDPS"/>
    <property type="match status" value="1"/>
</dbReference>
<dbReference type="GO" id="GO:0019262">
    <property type="term" value="P:N-acetylneuraminate catabolic process"/>
    <property type="evidence" value="ECO:0007669"/>
    <property type="project" value="TreeGrafter"/>
</dbReference>
<keyword evidence="2" id="KW-0704">Schiff base</keyword>
<dbReference type="InterPro" id="IPR020625">
    <property type="entry name" value="Schiff_base-form_aldolases_AS"/>
</dbReference>
<feature type="active site" description="Proton donor/acceptor" evidence="4">
    <location>
        <position position="135"/>
    </location>
</feature>
<evidence type="ECO:0000256" key="5">
    <source>
        <dbReference type="PIRSR" id="PIRSR001365-2"/>
    </source>
</evidence>
<dbReference type="SUPFAM" id="SSF51569">
    <property type="entry name" value="Aldolase"/>
    <property type="match status" value="1"/>
</dbReference>
<evidence type="ECO:0000313" key="6">
    <source>
        <dbReference type="EMBL" id="MDF0599832.1"/>
    </source>
</evidence>
<dbReference type="Gene3D" id="3.20.20.70">
    <property type="entry name" value="Aldolase class I"/>
    <property type="match status" value="1"/>
</dbReference>
<proteinExistence type="inferred from homology"/>
<dbReference type="GO" id="GO:0005829">
    <property type="term" value="C:cytosol"/>
    <property type="evidence" value="ECO:0007669"/>
    <property type="project" value="TreeGrafter"/>
</dbReference>
<dbReference type="InterPro" id="IPR002220">
    <property type="entry name" value="DapA-like"/>
</dbReference>
<dbReference type="RefSeq" id="WP_275565974.1">
    <property type="nucleotide sequence ID" value="NZ_JARGYC010000006.1"/>
</dbReference>
<dbReference type="Proteomes" id="UP001220964">
    <property type="component" value="Unassembled WGS sequence"/>
</dbReference>
<dbReference type="SMART" id="SM01130">
    <property type="entry name" value="DHDPS"/>
    <property type="match status" value="1"/>
</dbReference>
<evidence type="ECO:0000256" key="4">
    <source>
        <dbReference type="PIRSR" id="PIRSR001365-1"/>
    </source>
</evidence>
<accession>A0AAE3NPV0</accession>
<comment type="similarity">
    <text evidence="3">Belongs to the DapA family.</text>
</comment>
<dbReference type="EC" id="4.1.3.3" evidence="6"/>
<dbReference type="PRINTS" id="PR00146">
    <property type="entry name" value="DHPICSNTHASE"/>
</dbReference>
<sequence>MALRPGIYTSLLTPFAADESIDVDAALRLIDLQQEHGVDGLYVGGSSGEAMLQSRTERADYLTAVSEAAGGRFELIAHVGAASTADVLALAETAAESGYAAVSAISPFYYPFSRSEVIAHYCEIADAAALPLVIYNFPAISAAFTMDEFKLLLSHPNIAGLKHTSSDMYQLERIRTAFPETVVYNGYDEMFVAGMASGAQGGIGTTYNFMGDLFMRLASEIRADRMDEARRLQRIANTAIDGLIRVGVMPGAKAILELMGVGIGQCRRPFRKLVQGDREVLAAAIRPLLDWRAEG</sequence>
<dbReference type="AlphaFoldDB" id="A0AAE3NPV0"/>
<evidence type="ECO:0000313" key="7">
    <source>
        <dbReference type="Proteomes" id="UP001220964"/>
    </source>
</evidence>
<evidence type="ECO:0000256" key="3">
    <source>
        <dbReference type="PIRNR" id="PIRNR001365"/>
    </source>
</evidence>
<feature type="active site" description="Schiff-base intermediate with substrate" evidence="4">
    <location>
        <position position="162"/>
    </location>
</feature>
<keyword evidence="1 3" id="KW-0456">Lyase</keyword>
<dbReference type="NCBIfam" id="NF003164">
    <property type="entry name" value="PRK04147.1"/>
    <property type="match status" value="1"/>
</dbReference>
<protein>
    <submittedName>
        <fullName evidence="6">N-acetylneuraminate lyase</fullName>
        <ecNumber evidence="6">4.1.3.3</ecNumber>
    </submittedName>
</protein>
<dbReference type="PANTHER" id="PTHR42849">
    <property type="entry name" value="N-ACETYLNEURAMINATE LYASE"/>
    <property type="match status" value="1"/>
</dbReference>
<dbReference type="GO" id="GO:0008747">
    <property type="term" value="F:N-acetylneuraminate lyase activity"/>
    <property type="evidence" value="ECO:0007669"/>
    <property type="project" value="UniProtKB-EC"/>
</dbReference>